<dbReference type="PROSITE" id="PS00297">
    <property type="entry name" value="HSP70_1"/>
    <property type="match status" value="1"/>
</dbReference>
<gene>
    <name evidence="5" type="ORF">MCOR_24502</name>
</gene>
<dbReference type="OrthoDB" id="2401965at2759"/>
<dbReference type="SUPFAM" id="SSF100934">
    <property type="entry name" value="Heat shock protein 70kD (HSP70), C-terminal subdomain"/>
    <property type="match status" value="1"/>
</dbReference>
<dbReference type="FunFam" id="2.60.34.10:FF:000002">
    <property type="entry name" value="Heat shock 70 kDa"/>
    <property type="match status" value="1"/>
</dbReference>
<comment type="similarity">
    <text evidence="1 4">Belongs to the heat shock protein 70 family.</text>
</comment>
<dbReference type="SUPFAM" id="SSF100920">
    <property type="entry name" value="Heat shock protein 70kD (HSP70), peptide-binding domain"/>
    <property type="match status" value="1"/>
</dbReference>
<keyword evidence="3 4" id="KW-0067">ATP-binding</keyword>
<dbReference type="CDD" id="cd10233">
    <property type="entry name" value="ASKHA_NBD_HSP70_HSPA1"/>
    <property type="match status" value="1"/>
</dbReference>
<dbReference type="InterPro" id="IPR043129">
    <property type="entry name" value="ATPase_NBD"/>
</dbReference>
<keyword evidence="2 4" id="KW-0547">Nucleotide-binding</keyword>
<evidence type="ECO:0000256" key="1">
    <source>
        <dbReference type="ARBA" id="ARBA00007381"/>
    </source>
</evidence>
<dbReference type="InterPro" id="IPR018181">
    <property type="entry name" value="Heat_shock_70_CS"/>
</dbReference>
<dbReference type="Gene3D" id="3.30.420.40">
    <property type="match status" value="2"/>
</dbReference>
<dbReference type="NCBIfam" id="NF001413">
    <property type="entry name" value="PRK00290.1"/>
    <property type="match status" value="1"/>
</dbReference>
<dbReference type="InterPro" id="IPR013126">
    <property type="entry name" value="Hsp_70_fam"/>
</dbReference>
<organism evidence="5 6">
    <name type="scientific">Mytilus coruscus</name>
    <name type="common">Sea mussel</name>
    <dbReference type="NCBI Taxonomy" id="42192"/>
    <lineage>
        <taxon>Eukaryota</taxon>
        <taxon>Metazoa</taxon>
        <taxon>Spiralia</taxon>
        <taxon>Lophotrochozoa</taxon>
        <taxon>Mollusca</taxon>
        <taxon>Bivalvia</taxon>
        <taxon>Autobranchia</taxon>
        <taxon>Pteriomorphia</taxon>
        <taxon>Mytilida</taxon>
        <taxon>Mytiloidea</taxon>
        <taxon>Mytilidae</taxon>
        <taxon>Mytilinae</taxon>
        <taxon>Mytilus</taxon>
    </lineage>
</organism>
<dbReference type="PRINTS" id="PR00301">
    <property type="entry name" value="HEATSHOCK70"/>
</dbReference>
<dbReference type="EMBL" id="CACVKT020004327">
    <property type="protein sequence ID" value="CAC5389332.1"/>
    <property type="molecule type" value="Genomic_DNA"/>
</dbReference>
<dbReference type="InterPro" id="IPR029048">
    <property type="entry name" value="HSP70_C_sf"/>
</dbReference>
<dbReference type="Gene3D" id="3.30.30.30">
    <property type="match status" value="1"/>
</dbReference>
<evidence type="ECO:0000256" key="2">
    <source>
        <dbReference type="ARBA" id="ARBA00022741"/>
    </source>
</evidence>
<sequence length="603" mass="66879">MNMTGKGPTIGIDLGTTYSCVGVFQHGKVDIIANDQGNRTTPSYVAFTDTERLVGDAAKEKVAMNAKNTIFDAKRLIGRNFSDLIVQSDMKNWPFRVINRGGKPKLQAEYKGETKTFTPEEISSMVLVKMKETAEAYLGKKVTDAVITVPAYFNDSQRQATKDAGFIAGLNVLRIINEPTAAALAYGLDKNLSGEENVLIFDLGGGAFDVSILSIDEGSLFDVRSTAGNSHLGGEDFDNRMVNHFVYEFRRRYKKDISANNRAIRMLRTACEKAKRALSSSTETSVEIDSLFEGTDFYTKITRSRFEELCADLFRSTLEPVEKALRDAKLDKSSIHEIVLVGGSTRIPKIREILSEFMNGKELNKSVNPDEAVAYGAAVQAAILSGYHSDIIKDVLLVDVAPFSLGIETPGGVMATVIKRNTKIPIKVSKIFSTYSDNQPTFSIEVFEGDRAMTKDNNHLGKVDLTGIPPAPRGVPQIDIEFDIDENGLLNVSAKDKSTGNSTTITISNNTGRLSKEEINQMVSDAEKYKHDDENKKQRVTARNQLEHYLFSVKKACEESLNWLDNNSLAEKEEYEEKMKELQKVCSSFVTTLHDDTKKRTVK</sequence>
<dbReference type="FunFam" id="3.30.420.40:FF:000172">
    <property type="entry name" value="Heat shock 70 kDa protein"/>
    <property type="match status" value="1"/>
</dbReference>
<dbReference type="GO" id="GO:0005524">
    <property type="term" value="F:ATP binding"/>
    <property type="evidence" value="ECO:0007669"/>
    <property type="project" value="UniProtKB-KW"/>
</dbReference>
<keyword evidence="6" id="KW-1185">Reference proteome</keyword>
<dbReference type="PANTHER" id="PTHR19375">
    <property type="entry name" value="HEAT SHOCK PROTEIN 70KDA"/>
    <property type="match status" value="1"/>
</dbReference>
<dbReference type="Gene3D" id="3.90.640.10">
    <property type="entry name" value="Actin, Chain A, domain 4"/>
    <property type="match status" value="1"/>
</dbReference>
<protein>
    <submittedName>
        <fullName evidence="5">HSPA1s</fullName>
    </submittedName>
</protein>
<reference evidence="5 6" key="1">
    <citation type="submission" date="2020-06" db="EMBL/GenBank/DDBJ databases">
        <authorList>
            <person name="Li R."/>
            <person name="Bekaert M."/>
        </authorList>
    </citation>
    <scope>NUCLEOTIDE SEQUENCE [LARGE SCALE GENOMIC DNA]</scope>
    <source>
        <strain evidence="6">wild</strain>
    </source>
</reference>
<dbReference type="Proteomes" id="UP000507470">
    <property type="component" value="Unassembled WGS sequence"/>
</dbReference>
<evidence type="ECO:0000313" key="6">
    <source>
        <dbReference type="Proteomes" id="UP000507470"/>
    </source>
</evidence>
<dbReference type="SUPFAM" id="SSF53067">
    <property type="entry name" value="Actin-like ATPase domain"/>
    <property type="match status" value="2"/>
</dbReference>
<evidence type="ECO:0000256" key="3">
    <source>
        <dbReference type="ARBA" id="ARBA00022840"/>
    </source>
</evidence>
<dbReference type="FunFam" id="3.90.640.10:FF:000134">
    <property type="entry name" value="Heat shock cognate 71 kDa protein"/>
    <property type="match status" value="1"/>
</dbReference>
<dbReference type="AlphaFoldDB" id="A0A6J8C0D6"/>
<proteinExistence type="inferred from homology"/>
<dbReference type="Pfam" id="PF00012">
    <property type="entry name" value="HSP70"/>
    <property type="match status" value="1"/>
</dbReference>
<dbReference type="FunFam" id="3.30.30.30:FF:000001">
    <property type="entry name" value="heat shock 70 kDa protein-like"/>
    <property type="match status" value="1"/>
</dbReference>
<accession>A0A6J8C0D6</accession>
<dbReference type="Gene3D" id="1.20.1270.10">
    <property type="match status" value="2"/>
</dbReference>
<dbReference type="PROSITE" id="PS00329">
    <property type="entry name" value="HSP70_2"/>
    <property type="match status" value="1"/>
</dbReference>
<dbReference type="GO" id="GO:0140662">
    <property type="term" value="F:ATP-dependent protein folding chaperone"/>
    <property type="evidence" value="ECO:0007669"/>
    <property type="project" value="InterPro"/>
</dbReference>
<evidence type="ECO:0000256" key="4">
    <source>
        <dbReference type="RuleBase" id="RU003322"/>
    </source>
</evidence>
<dbReference type="Gene3D" id="2.60.34.10">
    <property type="entry name" value="Substrate Binding Domain Of DNAk, Chain A, domain 1"/>
    <property type="match status" value="1"/>
</dbReference>
<dbReference type="FunFam" id="3.30.420.40:FF:000026">
    <property type="entry name" value="Heat shock protein 70"/>
    <property type="match status" value="1"/>
</dbReference>
<name>A0A6J8C0D6_MYTCO</name>
<evidence type="ECO:0000313" key="5">
    <source>
        <dbReference type="EMBL" id="CAC5389332.1"/>
    </source>
</evidence>
<dbReference type="InterPro" id="IPR029047">
    <property type="entry name" value="HSP70_peptide-bd_sf"/>
</dbReference>
<dbReference type="PROSITE" id="PS01036">
    <property type="entry name" value="HSP70_3"/>
    <property type="match status" value="1"/>
</dbReference>